<dbReference type="AlphaFoldDB" id="A0A914HGZ3"/>
<keyword evidence="2" id="KW-1185">Reference proteome</keyword>
<evidence type="ECO:0000313" key="2">
    <source>
        <dbReference type="Proteomes" id="UP000887572"/>
    </source>
</evidence>
<proteinExistence type="predicted"/>
<accession>A0A914HGZ3</accession>
<protein>
    <submittedName>
        <fullName evidence="3">Secreted protein</fullName>
    </submittedName>
</protein>
<organism evidence="2 3">
    <name type="scientific">Globodera rostochiensis</name>
    <name type="common">Golden nematode worm</name>
    <name type="synonym">Heterodera rostochiensis</name>
    <dbReference type="NCBI Taxonomy" id="31243"/>
    <lineage>
        <taxon>Eukaryota</taxon>
        <taxon>Metazoa</taxon>
        <taxon>Ecdysozoa</taxon>
        <taxon>Nematoda</taxon>
        <taxon>Chromadorea</taxon>
        <taxon>Rhabditida</taxon>
        <taxon>Tylenchina</taxon>
        <taxon>Tylenchomorpha</taxon>
        <taxon>Tylenchoidea</taxon>
        <taxon>Heteroderidae</taxon>
        <taxon>Heteroderinae</taxon>
        <taxon>Globodera</taxon>
    </lineage>
</organism>
<dbReference type="WBParaSite" id="Gr19_v10_g17082.t1">
    <property type="protein sequence ID" value="Gr19_v10_g17082.t1"/>
    <property type="gene ID" value="Gr19_v10_g17082"/>
</dbReference>
<evidence type="ECO:0000313" key="3">
    <source>
        <dbReference type="WBParaSite" id="Gr19_v10_g17082.t1"/>
    </source>
</evidence>
<keyword evidence="1" id="KW-0732">Signal</keyword>
<feature type="signal peptide" evidence="1">
    <location>
        <begin position="1"/>
        <end position="20"/>
    </location>
</feature>
<sequence length="81" mass="8962">MKFLLFFFFIHFPSRHVGHAQKTEQLGLVHLILPKNNQTQQRAGCPPASLQHLSHIQHLLCLSPPSSGSISSSAASHHSKT</sequence>
<feature type="chain" id="PRO_5038078933" evidence="1">
    <location>
        <begin position="21"/>
        <end position="81"/>
    </location>
</feature>
<evidence type="ECO:0000256" key="1">
    <source>
        <dbReference type="SAM" id="SignalP"/>
    </source>
</evidence>
<reference evidence="3" key="1">
    <citation type="submission" date="2022-11" db="UniProtKB">
        <authorList>
            <consortium name="WormBaseParasite"/>
        </authorList>
    </citation>
    <scope>IDENTIFICATION</scope>
</reference>
<dbReference type="Proteomes" id="UP000887572">
    <property type="component" value="Unplaced"/>
</dbReference>
<name>A0A914HGZ3_GLORO</name>